<organism evidence="1 2">
    <name type="scientific">Gluconobacter sphaericus NBRC 12467</name>
    <dbReference type="NCBI Taxonomy" id="1307951"/>
    <lineage>
        <taxon>Bacteria</taxon>
        <taxon>Pseudomonadati</taxon>
        <taxon>Pseudomonadota</taxon>
        <taxon>Alphaproteobacteria</taxon>
        <taxon>Acetobacterales</taxon>
        <taxon>Acetobacteraceae</taxon>
        <taxon>Gluconobacter</taxon>
    </lineage>
</organism>
<name>A0AA37SKC3_9PROT</name>
<evidence type="ECO:0000313" key="2">
    <source>
        <dbReference type="Proteomes" id="UP001156708"/>
    </source>
</evidence>
<accession>A0AA37SKC3</accession>
<dbReference type="AlphaFoldDB" id="A0AA37SKC3"/>
<protein>
    <submittedName>
        <fullName evidence="1">Uncharacterized protein</fullName>
    </submittedName>
</protein>
<proteinExistence type="predicted"/>
<comment type="caution">
    <text evidence="1">The sequence shown here is derived from an EMBL/GenBank/DDBJ whole genome shotgun (WGS) entry which is preliminary data.</text>
</comment>
<evidence type="ECO:0000313" key="1">
    <source>
        <dbReference type="EMBL" id="GLQ85803.1"/>
    </source>
</evidence>
<gene>
    <name evidence="1" type="ORF">GCM10007872_27130</name>
</gene>
<keyword evidence="2" id="KW-1185">Reference proteome</keyword>
<reference evidence="2" key="1">
    <citation type="journal article" date="2019" name="Int. J. Syst. Evol. Microbiol.">
        <title>The Global Catalogue of Microorganisms (GCM) 10K type strain sequencing project: providing services to taxonomists for standard genome sequencing and annotation.</title>
        <authorList>
            <consortium name="The Broad Institute Genomics Platform"/>
            <consortium name="The Broad Institute Genome Sequencing Center for Infectious Disease"/>
            <person name="Wu L."/>
            <person name="Ma J."/>
        </authorList>
    </citation>
    <scope>NUCLEOTIDE SEQUENCE [LARGE SCALE GENOMIC DNA]</scope>
    <source>
        <strain evidence="2">NBRC 12467</strain>
    </source>
</reference>
<dbReference type="Proteomes" id="UP001156708">
    <property type="component" value="Unassembled WGS sequence"/>
</dbReference>
<sequence>MRTKTDIATNLCDAADFAWQCPIRKASHTARIVGRDRYLDSSESKVDGNIGPFQSSYIIEAIDSYIGNPVGRLTSHEF</sequence>
<dbReference type="EMBL" id="BSNZ01000027">
    <property type="protein sequence ID" value="GLQ85803.1"/>
    <property type="molecule type" value="Genomic_DNA"/>
</dbReference>